<evidence type="ECO:0000313" key="3">
    <source>
        <dbReference type="Proteomes" id="UP000708148"/>
    </source>
</evidence>
<gene>
    <name evidence="2" type="ORF">OSTQU699_LOCUS8254</name>
</gene>
<dbReference type="AlphaFoldDB" id="A0A8S1J9X0"/>
<feature type="region of interest" description="Disordered" evidence="1">
    <location>
        <begin position="94"/>
        <end position="129"/>
    </location>
</feature>
<dbReference type="Proteomes" id="UP000708148">
    <property type="component" value="Unassembled WGS sequence"/>
</dbReference>
<accession>A0A8S1J9X0</accession>
<feature type="region of interest" description="Disordered" evidence="1">
    <location>
        <begin position="26"/>
        <end position="62"/>
    </location>
</feature>
<reference evidence="2" key="1">
    <citation type="submission" date="2020-12" db="EMBL/GenBank/DDBJ databases">
        <authorList>
            <person name="Iha C."/>
        </authorList>
    </citation>
    <scope>NUCLEOTIDE SEQUENCE</scope>
</reference>
<comment type="caution">
    <text evidence="2">The sequence shown here is derived from an EMBL/GenBank/DDBJ whole genome shotgun (WGS) entry which is preliminary data.</text>
</comment>
<keyword evidence="3" id="KW-1185">Reference proteome</keyword>
<feature type="compositionally biased region" description="Polar residues" evidence="1">
    <location>
        <begin position="265"/>
        <end position="284"/>
    </location>
</feature>
<feature type="compositionally biased region" description="Basic and acidic residues" evidence="1">
    <location>
        <begin position="164"/>
        <end position="174"/>
    </location>
</feature>
<feature type="compositionally biased region" description="Basic and acidic residues" evidence="1">
    <location>
        <begin position="220"/>
        <end position="233"/>
    </location>
</feature>
<feature type="region of interest" description="Disordered" evidence="1">
    <location>
        <begin position="566"/>
        <end position="601"/>
    </location>
</feature>
<proteinExistence type="predicted"/>
<feature type="region of interest" description="Disordered" evidence="1">
    <location>
        <begin position="154"/>
        <end position="284"/>
    </location>
</feature>
<evidence type="ECO:0000256" key="1">
    <source>
        <dbReference type="SAM" id="MobiDB-lite"/>
    </source>
</evidence>
<protein>
    <submittedName>
        <fullName evidence="2">Uncharacterized protein</fullName>
    </submittedName>
</protein>
<organism evidence="2 3">
    <name type="scientific">Ostreobium quekettii</name>
    <dbReference type="NCBI Taxonomy" id="121088"/>
    <lineage>
        <taxon>Eukaryota</taxon>
        <taxon>Viridiplantae</taxon>
        <taxon>Chlorophyta</taxon>
        <taxon>core chlorophytes</taxon>
        <taxon>Ulvophyceae</taxon>
        <taxon>TCBD clade</taxon>
        <taxon>Bryopsidales</taxon>
        <taxon>Ostreobineae</taxon>
        <taxon>Ostreobiaceae</taxon>
        <taxon>Ostreobium</taxon>
    </lineage>
</organism>
<feature type="compositionally biased region" description="Basic residues" evidence="1">
    <location>
        <begin position="104"/>
        <end position="129"/>
    </location>
</feature>
<sequence>MEEYSRCRPGFARQGKTSVPARVLQSLGSTAEDEGQNGFDSDNLPIEGWTDEPSTPERSRIMSTRLRRERSCPPHYLDDVPICDSNGHKKVKRPVSAEATHNARNLHSRGARRLTKRGSKKKIGKRPRSRRLVLCKGVTQDCLEEGEGDAALHGRRLTTATSDSRVDTNNDGHQRPWNIPDCEGSEEGAMPRDRPGVKVDGCCTTKEEGHRTSYISSESGRCKESPTPPDREPSTTFTKRQRTLTSSLGGGGGPQNHVGPALHSSVDSPPSAATANQPQSSPSQIRVGIEDKHGNRQERVQALSSVAFPGHPGSAQAGNKQASMPSASSVWRLQDCQDDKAVASPMAVKVRNATSSRWQGQTTCSDEVLHEERSLLGQRTTDGSHRSPERATSSPSGSEIGLIGSCHHGGSMVPDSKSNLGLATTVCRSDIGMKISSLHLKDSCAESAVAATTGAALRIPSWMMLYEQYRMIGKRQFAQEKGRRAASWAGMWRAQQEGSFLAGKEAASTSLAAAECFPGMDMGGCAPQGGILQKTSLSPRLHQAPFQRRCDKKSFAGALLAQAAAMTPRGEEKSSPECCDGGPSSVRGKSESQRPGTGEWNSLMPMEKFIWGLGDGEGALPHAGGGRDCRECRGVVRWHLPRLFSRKADCAIEPRALSLEGESVVLSGHAAGQGSAYGLGAFIATQRLGRRSDRGVVRVDSVQVP</sequence>
<evidence type="ECO:0000313" key="2">
    <source>
        <dbReference type="EMBL" id="CAD7702897.1"/>
    </source>
</evidence>
<feature type="region of interest" description="Disordered" evidence="1">
    <location>
        <begin position="377"/>
        <end position="408"/>
    </location>
</feature>
<name>A0A8S1J9X0_9CHLO</name>
<dbReference type="EMBL" id="CAJHUC010001995">
    <property type="protein sequence ID" value="CAD7702897.1"/>
    <property type="molecule type" value="Genomic_DNA"/>
</dbReference>